<feature type="signal peptide" evidence="1">
    <location>
        <begin position="1"/>
        <end position="19"/>
    </location>
</feature>
<reference evidence="2 3" key="1">
    <citation type="submission" date="2018-08" db="EMBL/GenBank/DDBJ databases">
        <title>Erythrobacter zhengii sp.nov., a bacterium isolated from deep-sea sediment.</title>
        <authorList>
            <person name="Fang C."/>
            <person name="Wu Y.-H."/>
            <person name="Sun C."/>
            <person name="Wang H."/>
            <person name="Cheng H."/>
            <person name="Meng F.-X."/>
            <person name="Wang C.-S."/>
            <person name="Xu X.-W."/>
        </authorList>
    </citation>
    <scope>NUCLEOTIDE SEQUENCE [LARGE SCALE GENOMIC DNA]</scope>
    <source>
        <strain evidence="2 3">V18</strain>
    </source>
</reference>
<dbReference type="RefSeq" id="WP_119585784.1">
    <property type="nucleotide sequence ID" value="NZ_CAWODQ010000012.1"/>
</dbReference>
<dbReference type="OrthoDB" id="7390991at2"/>
<protein>
    <submittedName>
        <fullName evidence="2">Uncharacterized protein</fullName>
    </submittedName>
</protein>
<gene>
    <name evidence="2" type="ORF">D2V07_06220</name>
</gene>
<evidence type="ECO:0000313" key="2">
    <source>
        <dbReference type="EMBL" id="RIV87908.1"/>
    </source>
</evidence>
<accession>A0A418NVA8</accession>
<dbReference type="AlphaFoldDB" id="A0A418NVA8"/>
<evidence type="ECO:0000313" key="3">
    <source>
        <dbReference type="Proteomes" id="UP000286576"/>
    </source>
</evidence>
<evidence type="ECO:0000256" key="1">
    <source>
        <dbReference type="SAM" id="SignalP"/>
    </source>
</evidence>
<name>A0A418NVA8_9SPHN</name>
<proteinExistence type="predicted"/>
<feature type="chain" id="PRO_5019083772" evidence="1">
    <location>
        <begin position="20"/>
        <end position="180"/>
    </location>
</feature>
<sequence>MRRSCYLALAALMASPVHAQDALPDPATVTVPDVSGGRDPDVVRNGWKYFYFWRADTTYERAYADFADCYRFLPVAGGDALLPMFIAWQGEEALDEKPAGGNQYGIVGAALGALVAGPITRRASQSRMRRCMEPRGYQRFPAPEETWEAIIDGYSQESIAVNAVLASGPRPDADPLPEDR</sequence>
<keyword evidence="1" id="KW-0732">Signal</keyword>
<comment type="caution">
    <text evidence="2">The sequence shown here is derived from an EMBL/GenBank/DDBJ whole genome shotgun (WGS) entry which is preliminary data.</text>
</comment>
<organism evidence="2 3">
    <name type="scientific">Aurantiacibacter zhengii</name>
    <dbReference type="NCBI Taxonomy" id="2307003"/>
    <lineage>
        <taxon>Bacteria</taxon>
        <taxon>Pseudomonadati</taxon>
        <taxon>Pseudomonadota</taxon>
        <taxon>Alphaproteobacteria</taxon>
        <taxon>Sphingomonadales</taxon>
        <taxon>Erythrobacteraceae</taxon>
        <taxon>Aurantiacibacter</taxon>
    </lineage>
</organism>
<dbReference type="EMBL" id="QXFL01000002">
    <property type="protein sequence ID" value="RIV87908.1"/>
    <property type="molecule type" value="Genomic_DNA"/>
</dbReference>
<keyword evidence="3" id="KW-1185">Reference proteome</keyword>
<dbReference type="Proteomes" id="UP000286576">
    <property type="component" value="Unassembled WGS sequence"/>
</dbReference>